<reference evidence="3" key="1">
    <citation type="submission" date="2016-10" db="EMBL/GenBank/DDBJ databases">
        <authorList>
            <person name="Varghese N."/>
            <person name="Submissions S."/>
        </authorList>
    </citation>
    <scope>NUCLEOTIDE SEQUENCE [LARGE SCALE GENOMIC DNA]</scope>
    <source>
        <strain evidence="3">CGMCC 4.3530</strain>
    </source>
</reference>
<protein>
    <submittedName>
        <fullName evidence="2">Uncharacterized protein</fullName>
    </submittedName>
</protein>
<dbReference type="AlphaFoldDB" id="A0A1H3TZ00"/>
<feature type="transmembrane region" description="Helical" evidence="1">
    <location>
        <begin position="20"/>
        <end position="39"/>
    </location>
</feature>
<evidence type="ECO:0000256" key="1">
    <source>
        <dbReference type="SAM" id="Phobius"/>
    </source>
</evidence>
<dbReference type="Proteomes" id="UP000199529">
    <property type="component" value="Unassembled WGS sequence"/>
</dbReference>
<accession>A0A1H3TZ00</accession>
<proteinExistence type="predicted"/>
<keyword evidence="1" id="KW-0812">Transmembrane</keyword>
<dbReference type="EMBL" id="FNOK01000097">
    <property type="protein sequence ID" value="SDZ55308.1"/>
    <property type="molecule type" value="Genomic_DNA"/>
</dbReference>
<evidence type="ECO:0000313" key="3">
    <source>
        <dbReference type="Proteomes" id="UP000199529"/>
    </source>
</evidence>
<keyword evidence="1" id="KW-0472">Membrane</keyword>
<sequence>MLTNPDGPPWEDFLYTIRYVATVALLGMIVLAGQGALPLP</sequence>
<dbReference type="RefSeq" id="WP_281247500.1">
    <property type="nucleotide sequence ID" value="NZ_FNOK01000097.1"/>
</dbReference>
<gene>
    <name evidence="2" type="ORF">SAMN05216215_109718</name>
</gene>
<keyword evidence="3" id="KW-1185">Reference proteome</keyword>
<keyword evidence="1" id="KW-1133">Transmembrane helix</keyword>
<evidence type="ECO:0000313" key="2">
    <source>
        <dbReference type="EMBL" id="SDZ55308.1"/>
    </source>
</evidence>
<name>A0A1H3TZ00_9PSEU</name>
<organism evidence="2 3">
    <name type="scientific">Saccharopolyspora shandongensis</name>
    <dbReference type="NCBI Taxonomy" id="418495"/>
    <lineage>
        <taxon>Bacteria</taxon>
        <taxon>Bacillati</taxon>
        <taxon>Actinomycetota</taxon>
        <taxon>Actinomycetes</taxon>
        <taxon>Pseudonocardiales</taxon>
        <taxon>Pseudonocardiaceae</taxon>
        <taxon>Saccharopolyspora</taxon>
    </lineage>
</organism>